<evidence type="ECO:0000313" key="1">
    <source>
        <dbReference type="EMBL" id="CAJ1076299.1"/>
    </source>
</evidence>
<dbReference type="Proteomes" id="UP001178508">
    <property type="component" value="Chromosome 16"/>
</dbReference>
<dbReference type="EMBL" id="OY660879">
    <property type="protein sequence ID" value="CAJ1076299.1"/>
    <property type="molecule type" value="Genomic_DNA"/>
</dbReference>
<accession>A0AAV1GUP6</accession>
<sequence>MAARQTSQRGVTDMHNLSERVKKHESFKTLIDSCLKFSVFGQLNIVTQLDESYRLAVPCHNDEYLS</sequence>
<reference evidence="1" key="1">
    <citation type="submission" date="2023-08" db="EMBL/GenBank/DDBJ databases">
        <authorList>
            <person name="Alioto T."/>
            <person name="Alioto T."/>
            <person name="Gomez Garrido J."/>
        </authorList>
    </citation>
    <scope>NUCLEOTIDE SEQUENCE</scope>
</reference>
<keyword evidence="2" id="KW-1185">Reference proteome</keyword>
<protein>
    <submittedName>
        <fullName evidence="1">Zinc finger MYM-type protein 1-like, partial</fullName>
    </submittedName>
</protein>
<proteinExistence type="predicted"/>
<dbReference type="AlphaFoldDB" id="A0AAV1GUP6"/>
<organism evidence="1 2">
    <name type="scientific">Xyrichtys novacula</name>
    <name type="common">Pearly razorfish</name>
    <name type="synonym">Hemipteronotus novacula</name>
    <dbReference type="NCBI Taxonomy" id="13765"/>
    <lineage>
        <taxon>Eukaryota</taxon>
        <taxon>Metazoa</taxon>
        <taxon>Chordata</taxon>
        <taxon>Craniata</taxon>
        <taxon>Vertebrata</taxon>
        <taxon>Euteleostomi</taxon>
        <taxon>Actinopterygii</taxon>
        <taxon>Neopterygii</taxon>
        <taxon>Teleostei</taxon>
        <taxon>Neoteleostei</taxon>
        <taxon>Acanthomorphata</taxon>
        <taxon>Eupercaria</taxon>
        <taxon>Labriformes</taxon>
        <taxon>Labridae</taxon>
        <taxon>Xyrichtys</taxon>
    </lineage>
</organism>
<gene>
    <name evidence="1" type="ORF">XNOV1_A019434</name>
</gene>
<name>A0AAV1GUP6_XYRNO</name>
<evidence type="ECO:0000313" key="2">
    <source>
        <dbReference type="Proteomes" id="UP001178508"/>
    </source>
</evidence>